<accession>G5SLJ9</accession>
<dbReference type="AlphaFoldDB" id="G5SLJ9"/>
<dbReference type="HOGENOM" id="CLU_3203008_0_0_10"/>
<name>G5SLJ9_9BACT</name>
<comment type="caution">
    <text evidence="1">The sequence shown here is derived from an EMBL/GenBank/DDBJ whole genome shotgun (WGS) entry which is preliminary data.</text>
</comment>
<proteinExistence type="predicted"/>
<protein>
    <submittedName>
        <fullName evidence="1">Uncharacterized protein</fullName>
    </submittedName>
</protein>
<evidence type="ECO:0000313" key="1">
    <source>
        <dbReference type="EMBL" id="EHH01765.1"/>
    </source>
</evidence>
<dbReference type="EMBL" id="AFFY01000003">
    <property type="protein sequence ID" value="EHH01765.1"/>
    <property type="molecule type" value="Genomic_DNA"/>
</dbReference>
<sequence length="45" mass="5212">MAGRIGAQKKGCRYNPNLRRINTISPDLDLVILRLYKTNEYVEAF</sequence>
<dbReference type="Proteomes" id="UP000003598">
    <property type="component" value="Unassembled WGS sequence"/>
</dbReference>
<gene>
    <name evidence="1" type="ORF">HMPREF9441_00218</name>
</gene>
<reference evidence="1 2" key="1">
    <citation type="submission" date="2011-03" db="EMBL/GenBank/DDBJ databases">
        <authorList>
            <person name="Weinstock G."/>
            <person name="Sodergren E."/>
            <person name="Clifton S."/>
            <person name="Fulton L."/>
            <person name="Fulton B."/>
            <person name="Courtney L."/>
            <person name="Fronick C."/>
            <person name="Harrison M."/>
            <person name="Strong C."/>
            <person name="Farmer C."/>
            <person name="Delahaunty K."/>
            <person name="Markovic C."/>
            <person name="Hall O."/>
            <person name="Minx P."/>
            <person name="Tomlinson C."/>
            <person name="Mitreva M."/>
            <person name="Hou S."/>
            <person name="Chen J."/>
            <person name="Wollam A."/>
            <person name="Pepin K.H."/>
            <person name="Johnson M."/>
            <person name="Bhonagiri V."/>
            <person name="Zhang X."/>
            <person name="Suruliraj S."/>
            <person name="Warren W."/>
            <person name="Chinwalla A."/>
            <person name="Mardis E.R."/>
            <person name="Wilson R.K."/>
        </authorList>
    </citation>
    <scope>NUCLEOTIDE SEQUENCE [LARGE SCALE GENOMIC DNA]</scope>
    <source>
        <strain evidence="1 2">YIT 11840</strain>
    </source>
</reference>
<organism evidence="1 2">
    <name type="scientific">Paraprevotella clara YIT 11840</name>
    <dbReference type="NCBI Taxonomy" id="762968"/>
    <lineage>
        <taxon>Bacteria</taxon>
        <taxon>Pseudomonadati</taxon>
        <taxon>Bacteroidota</taxon>
        <taxon>Bacteroidia</taxon>
        <taxon>Bacteroidales</taxon>
        <taxon>Prevotellaceae</taxon>
        <taxon>Paraprevotella</taxon>
    </lineage>
</organism>
<evidence type="ECO:0000313" key="2">
    <source>
        <dbReference type="Proteomes" id="UP000003598"/>
    </source>
</evidence>
<keyword evidence="2" id="KW-1185">Reference proteome</keyword>